<accession>C7Q9I5</accession>
<dbReference type="Gene3D" id="1.25.40.10">
    <property type="entry name" value="Tetratricopeptide repeat domain"/>
    <property type="match status" value="2"/>
</dbReference>
<dbReference type="OrthoDB" id="7628974at2"/>
<dbReference type="InterPro" id="IPR019734">
    <property type="entry name" value="TPR_rpt"/>
</dbReference>
<dbReference type="SUPFAM" id="SSF46894">
    <property type="entry name" value="C-terminal effector domain of the bipartite response regulators"/>
    <property type="match status" value="1"/>
</dbReference>
<dbReference type="EMBL" id="CP001700">
    <property type="protein sequence ID" value="ACU74331.1"/>
    <property type="molecule type" value="Genomic_DNA"/>
</dbReference>
<sequence>MSGPILSGPMSGTRFGILGPLLVEDPAGPRPIAAARQRAVLAALLLTAPRTVAAGELAEQVWNLEPPAGAAGTLHSYLSRLRAALGPLGDRIRTHSSGYTVELHDGELDIEVFRALRNRARAAMTRGDLESATASYSEALALWRGAPLADVPSGPWRDDAVRYWDEQELQTREELFEAEVRLGRAAAVVPQLRVLVAENPFRERPAALLLGALAADGRRAEALAEYQRVRRVLVEEAGIEPGEQLKAAFLEILREDDDRPAAPRLLPADLPDFTGREDQLAALAKVLTAPEPGNPPAVVVVTGPGGIGKTSFAVRLGQRLRPDFPDGQVFVRLGGLRAPRRPTELVAEVLRALGVAEIPGDPDRRTALLRSTLADRRVLLVLDDATDPAQIRRLLPASAPAAVVVTSRRRLPGLAGHVPVELGRLSAEQAAAMVGNIIGADRTAAEPEALARLVEACGGLPIALRICGARLALRRGRSIASLVARLEAVGKRLEGIDALHQEAAAASVEGGVALHQETAAHKEAGAHEETAAHEEAEPADVAGGVALREESPAADAERSALRGPLEESYLALNYGAAGRDVDLARAFRLLSLIGGERFSLPAAAAVLDVDEFDADSAVEHLVQVSLLEAAAPDRFAFHPLIQELAREHAAATDADDARSAAVGRWTAWCLAGAAAADRLFDPNRPKLAWEEWIPDASPAPFADRTEAGDWFDRESAGLLEAAAAAMAQDDFATAAALPMVLLQSFRTRGRVEELEEPLRAGVEAAVKLGEPEVAGVQLNSLAIVYGALGRFDEAIATFAEAVPHYEAAGLAERVAQARINAAITVAQSGRPGEAAERLTASLAELDALPTTPFLASLRVSVMLALTESLRDSGQPEAALELYPRLLAAAEEVGDTPRLAIAWGNLGKLHAKNGRAEEGIPCIDKALELHRFIGNRDGEGYALWALGEARALLGQRDHARCAWSEAREIFLTLGRHGYAADLAASIAELDEAAQG</sequence>
<dbReference type="PRINTS" id="PR00364">
    <property type="entry name" value="DISEASERSIST"/>
</dbReference>
<dbReference type="InterPro" id="IPR001867">
    <property type="entry name" value="OmpR/PhoB-type_DNA-bd"/>
</dbReference>
<dbReference type="AlphaFoldDB" id="C7Q9I5"/>
<evidence type="ECO:0000259" key="5">
    <source>
        <dbReference type="SMART" id="SM00862"/>
    </source>
</evidence>
<comment type="similarity">
    <text evidence="1">Belongs to the AfsR/DnrI/RedD regulatory family.</text>
</comment>
<dbReference type="Proteomes" id="UP000000851">
    <property type="component" value="Chromosome"/>
</dbReference>
<dbReference type="Pfam" id="PF00486">
    <property type="entry name" value="Trans_reg_C"/>
    <property type="match status" value="1"/>
</dbReference>
<dbReference type="GO" id="GO:0006355">
    <property type="term" value="P:regulation of DNA-templated transcription"/>
    <property type="evidence" value="ECO:0007669"/>
    <property type="project" value="InterPro"/>
</dbReference>
<dbReference type="eggNOG" id="COG3629">
    <property type="taxonomic scope" value="Bacteria"/>
</dbReference>
<evidence type="ECO:0000313" key="8">
    <source>
        <dbReference type="Proteomes" id="UP000000851"/>
    </source>
</evidence>
<dbReference type="SMART" id="SM00862">
    <property type="entry name" value="Trans_reg_C"/>
    <property type="match status" value="1"/>
</dbReference>
<evidence type="ECO:0000256" key="4">
    <source>
        <dbReference type="ARBA" id="ARBA00023163"/>
    </source>
</evidence>
<evidence type="ECO:0000259" key="6">
    <source>
        <dbReference type="SMART" id="SM01043"/>
    </source>
</evidence>
<dbReference type="PANTHER" id="PTHR35807:SF1">
    <property type="entry name" value="TRANSCRIPTIONAL REGULATOR REDD"/>
    <property type="match status" value="1"/>
</dbReference>
<dbReference type="KEGG" id="cai:Caci_5472"/>
<evidence type="ECO:0000256" key="2">
    <source>
        <dbReference type="ARBA" id="ARBA00023015"/>
    </source>
</evidence>
<keyword evidence="2" id="KW-0805">Transcription regulation</keyword>
<keyword evidence="8" id="KW-1185">Reference proteome</keyword>
<dbReference type="eggNOG" id="COG3903">
    <property type="taxonomic scope" value="Bacteria"/>
</dbReference>
<gene>
    <name evidence="7" type="ordered locus">Caci_5472</name>
</gene>
<reference evidence="7 8" key="1">
    <citation type="journal article" date="2009" name="Stand. Genomic Sci.">
        <title>Complete genome sequence of Catenulispora acidiphila type strain (ID 139908).</title>
        <authorList>
            <person name="Copeland A."/>
            <person name="Lapidus A."/>
            <person name="Glavina Del Rio T."/>
            <person name="Nolan M."/>
            <person name="Lucas S."/>
            <person name="Chen F."/>
            <person name="Tice H."/>
            <person name="Cheng J.F."/>
            <person name="Bruce D."/>
            <person name="Goodwin L."/>
            <person name="Pitluck S."/>
            <person name="Mikhailova N."/>
            <person name="Pati A."/>
            <person name="Ivanova N."/>
            <person name="Mavromatis K."/>
            <person name="Chen A."/>
            <person name="Palaniappan K."/>
            <person name="Chain P."/>
            <person name="Land M."/>
            <person name="Hauser L."/>
            <person name="Chang Y.J."/>
            <person name="Jeffries C.D."/>
            <person name="Chertkov O."/>
            <person name="Brettin T."/>
            <person name="Detter J.C."/>
            <person name="Han C."/>
            <person name="Ali Z."/>
            <person name="Tindall B.J."/>
            <person name="Goker M."/>
            <person name="Bristow J."/>
            <person name="Eisen J.A."/>
            <person name="Markowitz V."/>
            <person name="Hugenholtz P."/>
            <person name="Kyrpides N.C."/>
            <person name="Klenk H.P."/>
        </authorList>
    </citation>
    <scope>NUCLEOTIDE SEQUENCE [LARGE SCALE GENOMIC DNA]</scope>
    <source>
        <strain evidence="8">DSM 44928 / JCM 14897 / NBRC 102108 / NRRL B-24433 / ID139908</strain>
    </source>
</reference>
<dbReference type="GO" id="GO:0003677">
    <property type="term" value="F:DNA binding"/>
    <property type="evidence" value="ECO:0007669"/>
    <property type="project" value="UniProtKB-KW"/>
</dbReference>
<dbReference type="Pfam" id="PF13424">
    <property type="entry name" value="TPR_12"/>
    <property type="match status" value="2"/>
</dbReference>
<dbReference type="InParanoid" id="C7Q9I5"/>
<dbReference type="InterPro" id="IPR005158">
    <property type="entry name" value="BTAD"/>
</dbReference>
<dbReference type="InterPro" id="IPR036388">
    <property type="entry name" value="WH-like_DNA-bd_sf"/>
</dbReference>
<proteinExistence type="inferred from homology"/>
<dbReference type="HOGENOM" id="CLU_004665_2_0_11"/>
<dbReference type="Gene3D" id="3.40.50.300">
    <property type="entry name" value="P-loop containing nucleotide triphosphate hydrolases"/>
    <property type="match status" value="1"/>
</dbReference>
<name>C7Q9I5_CATAD</name>
<dbReference type="SUPFAM" id="SSF48452">
    <property type="entry name" value="TPR-like"/>
    <property type="match status" value="3"/>
</dbReference>
<dbReference type="SUPFAM" id="SSF52540">
    <property type="entry name" value="P-loop containing nucleoside triphosphate hydrolases"/>
    <property type="match status" value="1"/>
</dbReference>
<dbReference type="SMART" id="SM00028">
    <property type="entry name" value="TPR"/>
    <property type="match status" value="3"/>
</dbReference>
<evidence type="ECO:0000256" key="3">
    <source>
        <dbReference type="ARBA" id="ARBA00023125"/>
    </source>
</evidence>
<dbReference type="GO" id="GO:0000160">
    <property type="term" value="P:phosphorelay signal transduction system"/>
    <property type="evidence" value="ECO:0007669"/>
    <property type="project" value="InterPro"/>
</dbReference>
<dbReference type="InterPro" id="IPR051677">
    <property type="entry name" value="AfsR-DnrI-RedD_regulator"/>
</dbReference>
<dbReference type="CDD" id="cd15831">
    <property type="entry name" value="BTAD"/>
    <property type="match status" value="1"/>
</dbReference>
<dbReference type="Pfam" id="PF13401">
    <property type="entry name" value="AAA_22"/>
    <property type="match status" value="1"/>
</dbReference>
<feature type="domain" description="Bacterial transcriptional activator" evidence="6">
    <location>
        <begin position="108"/>
        <end position="253"/>
    </location>
</feature>
<dbReference type="eggNOG" id="COG0457">
    <property type="taxonomic scope" value="Bacteria"/>
</dbReference>
<feature type="domain" description="OmpR/PhoB-type" evidence="5">
    <location>
        <begin position="29"/>
        <end position="101"/>
    </location>
</feature>
<organism evidence="7 8">
    <name type="scientific">Catenulispora acidiphila (strain DSM 44928 / JCM 14897 / NBRC 102108 / NRRL B-24433 / ID139908)</name>
    <dbReference type="NCBI Taxonomy" id="479433"/>
    <lineage>
        <taxon>Bacteria</taxon>
        <taxon>Bacillati</taxon>
        <taxon>Actinomycetota</taxon>
        <taxon>Actinomycetes</taxon>
        <taxon>Catenulisporales</taxon>
        <taxon>Catenulisporaceae</taxon>
        <taxon>Catenulispora</taxon>
    </lineage>
</organism>
<dbReference type="InterPro" id="IPR049945">
    <property type="entry name" value="AAA_22"/>
</dbReference>
<dbReference type="InterPro" id="IPR016032">
    <property type="entry name" value="Sig_transdc_resp-reg_C-effctor"/>
</dbReference>
<dbReference type="STRING" id="479433.Caci_5472"/>
<evidence type="ECO:0000256" key="1">
    <source>
        <dbReference type="ARBA" id="ARBA00005820"/>
    </source>
</evidence>
<evidence type="ECO:0000313" key="7">
    <source>
        <dbReference type="EMBL" id="ACU74331.1"/>
    </source>
</evidence>
<keyword evidence="3" id="KW-0238">DNA-binding</keyword>
<dbReference type="InterPro" id="IPR027417">
    <property type="entry name" value="P-loop_NTPase"/>
</dbReference>
<dbReference type="GO" id="GO:0043531">
    <property type="term" value="F:ADP binding"/>
    <property type="evidence" value="ECO:0007669"/>
    <property type="project" value="InterPro"/>
</dbReference>
<dbReference type="InterPro" id="IPR011990">
    <property type="entry name" value="TPR-like_helical_dom_sf"/>
</dbReference>
<dbReference type="Pfam" id="PF03704">
    <property type="entry name" value="BTAD"/>
    <property type="match status" value="1"/>
</dbReference>
<dbReference type="SMART" id="SM01043">
    <property type="entry name" value="BTAD"/>
    <property type="match status" value="1"/>
</dbReference>
<dbReference type="PANTHER" id="PTHR35807">
    <property type="entry name" value="TRANSCRIPTIONAL REGULATOR REDD-RELATED"/>
    <property type="match status" value="1"/>
</dbReference>
<keyword evidence="4" id="KW-0804">Transcription</keyword>
<dbReference type="Gene3D" id="1.10.10.10">
    <property type="entry name" value="Winged helix-like DNA-binding domain superfamily/Winged helix DNA-binding domain"/>
    <property type="match status" value="1"/>
</dbReference>
<protein>
    <submittedName>
        <fullName evidence="7">Transcriptional regulator, SARP family</fullName>
    </submittedName>
</protein>